<name>A0ABP0UR00_9BRYO</name>
<gene>
    <name evidence="1" type="ORF">CSSPTR1EN2_LOCUS18967</name>
</gene>
<reference evidence="1" key="1">
    <citation type="submission" date="2024-02" db="EMBL/GenBank/DDBJ databases">
        <authorList>
            <consortium name="ELIXIR-Norway"/>
            <consortium name="Elixir Norway"/>
        </authorList>
    </citation>
    <scope>NUCLEOTIDE SEQUENCE</scope>
</reference>
<dbReference type="Proteomes" id="UP001497512">
    <property type="component" value="Chromosome 6"/>
</dbReference>
<keyword evidence="2" id="KW-1185">Reference proteome</keyword>
<dbReference type="PANTHER" id="PTHR31389:SF4">
    <property type="entry name" value="LD39211P"/>
    <property type="match status" value="1"/>
</dbReference>
<proteinExistence type="predicted"/>
<accession>A0ABP0UR00</accession>
<evidence type="ECO:0000313" key="1">
    <source>
        <dbReference type="EMBL" id="CAK9228327.1"/>
    </source>
</evidence>
<dbReference type="EMBL" id="OZ019898">
    <property type="protein sequence ID" value="CAK9228327.1"/>
    <property type="molecule type" value="Genomic_DNA"/>
</dbReference>
<evidence type="ECO:0000313" key="2">
    <source>
        <dbReference type="Proteomes" id="UP001497512"/>
    </source>
</evidence>
<protein>
    <submittedName>
        <fullName evidence="1">Uncharacterized protein</fullName>
    </submittedName>
</protein>
<organism evidence="1 2">
    <name type="scientific">Sphagnum troendelagicum</name>
    <dbReference type="NCBI Taxonomy" id="128251"/>
    <lineage>
        <taxon>Eukaryota</taxon>
        <taxon>Viridiplantae</taxon>
        <taxon>Streptophyta</taxon>
        <taxon>Embryophyta</taxon>
        <taxon>Bryophyta</taxon>
        <taxon>Sphagnophytina</taxon>
        <taxon>Sphagnopsida</taxon>
        <taxon>Sphagnales</taxon>
        <taxon>Sphagnaceae</taxon>
        <taxon>Sphagnum</taxon>
    </lineage>
</organism>
<sequence>MFLCLLLVGILNIIVYLSIRRDAILFELSNPKSQCSQNSTHDLLLHRSQIDPTSSSAWDPQHAATAAYEVCVVIVIGHDSGKPSKTALPFSVLRRLFQTVFRLKGIEGEEVGLVELDLQGVLVQVDYTSVVCKMVRDALGHSATCQSFLNLPKCKQQARCKTLVVGETKKYVEQARAKWTDWFQYEDLKIVDLDKPDDPAPQVVLPTMATWRPTIVTGFSRNHLRVGLLLLRSVGKAASNPIVTKHYNVSLVVWVMEEFNSSETKSFDCTVQELMDVYHINVEVRKPNLTKYPVWMRINPSHFNINEGGRGEYAWKAIFIHTTLVERGFVLWLDGGGRIVKASALLNTLNWLKAHGFASRKSEGRVKRWTHRAQLKYLQADFLYLKQHQNCDASRIGFTTETYQDFLRPWYECSITRQCIAPDGSNRSNHRQDQAALTVLSVLTRHPCTGVDNGITRHNDDLENEKYQGVTRTGCYKDPLIAT</sequence>
<dbReference type="PANTHER" id="PTHR31389">
    <property type="entry name" value="LD39211P"/>
    <property type="match status" value="1"/>
</dbReference>